<comment type="subcellular location">
    <subcellularLocation>
        <location evidence="1">Cytoplasm</location>
    </subcellularLocation>
</comment>
<evidence type="ECO:0000313" key="12">
    <source>
        <dbReference type="Proteomes" id="UP000249522"/>
    </source>
</evidence>
<evidence type="ECO:0000259" key="10">
    <source>
        <dbReference type="PROSITE" id="PS50110"/>
    </source>
</evidence>
<evidence type="ECO:0000256" key="6">
    <source>
        <dbReference type="ARBA" id="ARBA00023125"/>
    </source>
</evidence>
<keyword evidence="3 8" id="KW-0597">Phosphoprotein</keyword>
<keyword evidence="7" id="KW-0804">Transcription</keyword>
<dbReference type="InterPro" id="IPR018060">
    <property type="entry name" value="HTH_AraC"/>
</dbReference>
<dbReference type="InterPro" id="IPR011006">
    <property type="entry name" value="CheY-like_superfamily"/>
</dbReference>
<dbReference type="Pfam" id="PF17853">
    <property type="entry name" value="GGDEF_2"/>
    <property type="match status" value="1"/>
</dbReference>
<dbReference type="PANTHER" id="PTHR42713">
    <property type="entry name" value="HISTIDINE KINASE-RELATED"/>
    <property type="match status" value="1"/>
</dbReference>
<dbReference type="Proteomes" id="UP000249522">
    <property type="component" value="Unassembled WGS sequence"/>
</dbReference>
<dbReference type="Pfam" id="PF12833">
    <property type="entry name" value="HTH_18"/>
    <property type="match status" value="1"/>
</dbReference>
<dbReference type="PROSITE" id="PS01124">
    <property type="entry name" value="HTH_ARAC_FAMILY_2"/>
    <property type="match status" value="1"/>
</dbReference>
<dbReference type="SUPFAM" id="SSF46689">
    <property type="entry name" value="Homeodomain-like"/>
    <property type="match status" value="2"/>
</dbReference>
<dbReference type="Gene3D" id="1.10.10.60">
    <property type="entry name" value="Homeodomain-like"/>
    <property type="match status" value="2"/>
</dbReference>
<sequence>MYTIMLVDDEDEVREGMKLKTDWEGAGFRLVGDYANGVDALEGYEALKPDVVITDICMPFMDGLELSRRILAQSKDVKLVIVTGYEDFEYAKQAIKLNVKDYLLKPVNLAEFTAFLGGIKQELDADRAHREDLSALRRKLNESFPLLRERFLDRLSITRLSADEVARKFAYFHLSLPGPTYLALVADLDEPAGRGSEVENGRETADGELLRFAAANIFKEWFEGDFGGIVFQTREDRIAVFAGGLPGRLEAEAGALAEHARDSVAKYLKLSVTVGIGSLCESPCLLSDSFREASAALDYRFLMGRGAVISIGDLEFGRGNGRTQGQWEASLIAAVKSGQIIQVTDITSQWISEQRRSGMQVTTCMQGLYKVLVALMNWVSEAGFDEQAVLGSDPFSRVRRLQTLDEAGEWLLQTCRQVMEHVTEKRSHVHTGQIEAALHYIEQRYTDPAFSLQELCGHLYLSVSYFSSLFKQATGETFVERLTRLRIEKAKELLAFSALKTYEIAGKVGYNDPQYFSVLFKRLTGETPKAFRASRRGSVRL</sequence>
<dbReference type="PANTHER" id="PTHR42713:SF3">
    <property type="entry name" value="TRANSCRIPTIONAL REGULATORY PROTEIN HPTR"/>
    <property type="match status" value="1"/>
</dbReference>
<evidence type="ECO:0000256" key="3">
    <source>
        <dbReference type="ARBA" id="ARBA00022553"/>
    </source>
</evidence>
<evidence type="ECO:0000256" key="2">
    <source>
        <dbReference type="ARBA" id="ARBA00022490"/>
    </source>
</evidence>
<dbReference type="InterPro" id="IPR001789">
    <property type="entry name" value="Sig_transdc_resp-reg_receiver"/>
</dbReference>
<keyword evidence="12" id="KW-1185">Reference proteome</keyword>
<dbReference type="SMART" id="SM00448">
    <property type="entry name" value="REC"/>
    <property type="match status" value="1"/>
</dbReference>
<dbReference type="GO" id="GO:0005737">
    <property type="term" value="C:cytoplasm"/>
    <property type="evidence" value="ECO:0007669"/>
    <property type="project" value="UniProtKB-SubCell"/>
</dbReference>
<evidence type="ECO:0000256" key="8">
    <source>
        <dbReference type="PROSITE-ProRule" id="PRU00169"/>
    </source>
</evidence>
<feature type="domain" description="HTH araC/xylS-type" evidence="9">
    <location>
        <begin position="435"/>
        <end position="534"/>
    </location>
</feature>
<evidence type="ECO:0000256" key="4">
    <source>
        <dbReference type="ARBA" id="ARBA00023012"/>
    </source>
</evidence>
<feature type="modified residue" description="4-aspartylphosphate" evidence="8">
    <location>
        <position position="55"/>
    </location>
</feature>
<dbReference type="RefSeq" id="WP_111146557.1">
    <property type="nucleotide sequence ID" value="NZ_QKRB01000043.1"/>
</dbReference>
<evidence type="ECO:0000256" key="7">
    <source>
        <dbReference type="ARBA" id="ARBA00023163"/>
    </source>
</evidence>
<evidence type="ECO:0000259" key="9">
    <source>
        <dbReference type="PROSITE" id="PS01124"/>
    </source>
</evidence>
<keyword evidence="4" id="KW-0902">Two-component regulatory system</keyword>
<dbReference type="GO" id="GO:0000160">
    <property type="term" value="P:phosphorelay signal transduction system"/>
    <property type="evidence" value="ECO:0007669"/>
    <property type="project" value="UniProtKB-KW"/>
</dbReference>
<dbReference type="SMART" id="SM00342">
    <property type="entry name" value="HTH_ARAC"/>
    <property type="match status" value="1"/>
</dbReference>
<reference evidence="11 12" key="1">
    <citation type="submission" date="2018-06" db="EMBL/GenBank/DDBJ databases">
        <title>Paenibacillus imtechensis sp. nov.</title>
        <authorList>
            <person name="Pinnaka A.K."/>
            <person name="Singh H."/>
            <person name="Kaur M."/>
        </authorList>
    </citation>
    <scope>NUCLEOTIDE SEQUENCE [LARGE SCALE GENOMIC DNA]</scope>
    <source>
        <strain evidence="11 12">SMB1</strain>
    </source>
</reference>
<dbReference type="AlphaFoldDB" id="A0A2W1LLH6"/>
<dbReference type="SUPFAM" id="SSF52172">
    <property type="entry name" value="CheY-like"/>
    <property type="match status" value="1"/>
</dbReference>
<dbReference type="Gene3D" id="3.40.50.2300">
    <property type="match status" value="1"/>
</dbReference>
<keyword evidence="5" id="KW-0805">Transcription regulation</keyword>
<gene>
    <name evidence="11" type="ORF">DNH61_10180</name>
</gene>
<evidence type="ECO:0000313" key="11">
    <source>
        <dbReference type="EMBL" id="PZD95812.1"/>
    </source>
</evidence>
<evidence type="ECO:0000256" key="5">
    <source>
        <dbReference type="ARBA" id="ARBA00023015"/>
    </source>
</evidence>
<accession>A0A2W1LLH6</accession>
<protein>
    <submittedName>
        <fullName evidence="11">DNA-binding response regulator</fullName>
    </submittedName>
</protein>
<dbReference type="InterPro" id="IPR051552">
    <property type="entry name" value="HptR"/>
</dbReference>
<evidence type="ECO:0000256" key="1">
    <source>
        <dbReference type="ARBA" id="ARBA00004496"/>
    </source>
</evidence>
<keyword evidence="2" id="KW-0963">Cytoplasm</keyword>
<keyword evidence="6 11" id="KW-0238">DNA-binding</keyword>
<proteinExistence type="predicted"/>
<feature type="domain" description="Response regulatory" evidence="10">
    <location>
        <begin position="3"/>
        <end position="120"/>
    </location>
</feature>
<dbReference type="GO" id="GO:0043565">
    <property type="term" value="F:sequence-specific DNA binding"/>
    <property type="evidence" value="ECO:0007669"/>
    <property type="project" value="InterPro"/>
</dbReference>
<dbReference type="InterPro" id="IPR009057">
    <property type="entry name" value="Homeodomain-like_sf"/>
</dbReference>
<dbReference type="CDD" id="cd17536">
    <property type="entry name" value="REC_YesN-like"/>
    <property type="match status" value="1"/>
</dbReference>
<name>A0A2W1LLH6_9BACL</name>
<dbReference type="InterPro" id="IPR041522">
    <property type="entry name" value="CdaR_GGDEF"/>
</dbReference>
<dbReference type="EMBL" id="QKRB01000043">
    <property type="protein sequence ID" value="PZD95812.1"/>
    <property type="molecule type" value="Genomic_DNA"/>
</dbReference>
<dbReference type="GO" id="GO:0003700">
    <property type="term" value="F:DNA-binding transcription factor activity"/>
    <property type="evidence" value="ECO:0007669"/>
    <property type="project" value="InterPro"/>
</dbReference>
<dbReference type="OrthoDB" id="9794370at2"/>
<dbReference type="PROSITE" id="PS50110">
    <property type="entry name" value="RESPONSE_REGULATORY"/>
    <property type="match status" value="1"/>
</dbReference>
<comment type="caution">
    <text evidence="11">The sequence shown here is derived from an EMBL/GenBank/DDBJ whole genome shotgun (WGS) entry which is preliminary data.</text>
</comment>
<organism evidence="11 12">
    <name type="scientific">Paenibacillus sambharensis</name>
    <dbReference type="NCBI Taxonomy" id="1803190"/>
    <lineage>
        <taxon>Bacteria</taxon>
        <taxon>Bacillati</taxon>
        <taxon>Bacillota</taxon>
        <taxon>Bacilli</taxon>
        <taxon>Bacillales</taxon>
        <taxon>Paenibacillaceae</taxon>
        <taxon>Paenibacillus</taxon>
    </lineage>
</organism>
<dbReference type="Pfam" id="PF00072">
    <property type="entry name" value="Response_reg"/>
    <property type="match status" value="1"/>
</dbReference>